<evidence type="ECO:0000259" key="14">
    <source>
        <dbReference type="Pfam" id="PF05529"/>
    </source>
</evidence>
<evidence type="ECO:0000256" key="10">
    <source>
        <dbReference type="ARBA" id="ARBA00023054"/>
    </source>
</evidence>
<keyword evidence="11 12" id="KW-0472">Membrane</keyword>
<dbReference type="KEGG" id="dpx:DAPPUDRAFT_230883"/>
<name>E9GHY5_DAPPU</name>
<evidence type="ECO:0000256" key="12">
    <source>
        <dbReference type="RuleBase" id="RU367026"/>
    </source>
</evidence>
<keyword evidence="5" id="KW-0053">Apoptosis</keyword>
<dbReference type="PANTHER" id="PTHR12701">
    <property type="entry name" value="BCR-ASSOCIATED PROTEIN, BAP"/>
    <property type="match status" value="1"/>
</dbReference>
<keyword evidence="7 12" id="KW-0931">ER-Golgi transport</keyword>
<dbReference type="InterPro" id="IPR008417">
    <property type="entry name" value="BAP29/BAP31"/>
</dbReference>
<dbReference type="FunFam" id="1.20.5.110:FF:000011">
    <property type="entry name" value="B-cell receptor-associated protein 29"/>
    <property type="match status" value="1"/>
</dbReference>
<evidence type="ECO:0000256" key="8">
    <source>
        <dbReference type="ARBA" id="ARBA00022927"/>
    </source>
</evidence>
<dbReference type="InParanoid" id="E9GHY5"/>
<organism evidence="16 17">
    <name type="scientific">Daphnia pulex</name>
    <name type="common">Water flea</name>
    <dbReference type="NCBI Taxonomy" id="6669"/>
    <lineage>
        <taxon>Eukaryota</taxon>
        <taxon>Metazoa</taxon>
        <taxon>Ecdysozoa</taxon>
        <taxon>Arthropoda</taxon>
        <taxon>Crustacea</taxon>
        <taxon>Branchiopoda</taxon>
        <taxon>Diplostraca</taxon>
        <taxon>Cladocera</taxon>
        <taxon>Anomopoda</taxon>
        <taxon>Daphniidae</taxon>
        <taxon>Daphnia</taxon>
    </lineage>
</organism>
<feature type="transmembrane region" description="Helical" evidence="12">
    <location>
        <begin position="106"/>
        <end position="123"/>
    </location>
</feature>
<evidence type="ECO:0000256" key="6">
    <source>
        <dbReference type="ARBA" id="ARBA00022824"/>
    </source>
</evidence>
<proteinExistence type="inferred from homology"/>
<dbReference type="PANTHER" id="PTHR12701:SF20">
    <property type="entry name" value="ENDOPLASMIC RETICULUM TRANSMEMBRANE PROTEIN"/>
    <property type="match status" value="1"/>
</dbReference>
<keyword evidence="10" id="KW-0175">Coiled coil</keyword>
<keyword evidence="3 12" id="KW-0813">Transport</keyword>
<keyword evidence="8 12" id="KW-0653">Protein transport</keyword>
<keyword evidence="4 12" id="KW-0812">Transmembrane</keyword>
<dbReference type="AlphaFoldDB" id="E9GHY5"/>
<feature type="transmembrane region" description="Helical" evidence="12">
    <location>
        <begin position="6"/>
        <end position="27"/>
    </location>
</feature>
<evidence type="ECO:0000313" key="17">
    <source>
        <dbReference type="Proteomes" id="UP000000305"/>
    </source>
</evidence>
<evidence type="ECO:0000256" key="5">
    <source>
        <dbReference type="ARBA" id="ARBA00022703"/>
    </source>
</evidence>
<evidence type="ECO:0000313" key="16">
    <source>
        <dbReference type="EMBL" id="EFX80917.1"/>
    </source>
</evidence>
<comment type="function">
    <text evidence="12">May play a role in anterograde transport of membrane proteins from the endoplasmic reticulum to the Golgi.</text>
</comment>
<dbReference type="HOGENOM" id="CLU_070975_1_0_1"/>
<evidence type="ECO:0000256" key="2">
    <source>
        <dbReference type="ARBA" id="ARBA00007956"/>
    </source>
</evidence>
<comment type="similarity">
    <text evidence="2 12">Belongs to the BCAP29/BCAP31 family.</text>
</comment>
<evidence type="ECO:0000256" key="7">
    <source>
        <dbReference type="ARBA" id="ARBA00022892"/>
    </source>
</evidence>
<feature type="domain" description="Bap31/Bap29 cytoplasmic coiled-coil" evidence="15">
    <location>
        <begin position="171"/>
        <end position="236"/>
    </location>
</feature>
<sequence>MSFQWGLIATFLYIEIAVVFLLLLPFISAQRWNKLFKSSFLRGLGQQVHIYFYVILAFLVLCLFDAIREMRKYDVTHDGKAKEQQHQHLEQELRNSMVLFRAQRNFYITGFSLFLIFVIRRLMTLLAAQATLAATSEAAMRQATSASKAAEELMSQKDKSANDENVKEAEEKISNLQKELAEAKKERSQAVKDLEAFKSQSEGVAREYDRLAEEHSKLVKKLAVLEGEGGSDKKDD</sequence>
<dbReference type="OrthoDB" id="435607at2759"/>
<evidence type="ECO:0000259" key="15">
    <source>
        <dbReference type="Pfam" id="PF18035"/>
    </source>
</evidence>
<keyword evidence="9 12" id="KW-1133">Transmembrane helix</keyword>
<dbReference type="InterPro" id="IPR040463">
    <property type="entry name" value="BAP29/BAP31_N"/>
</dbReference>
<dbReference type="GO" id="GO:0005789">
    <property type="term" value="C:endoplasmic reticulum membrane"/>
    <property type="evidence" value="ECO:0000318"/>
    <property type="project" value="GO_Central"/>
</dbReference>
<dbReference type="EMBL" id="GL732545">
    <property type="protein sequence ID" value="EFX80917.1"/>
    <property type="molecule type" value="Genomic_DNA"/>
</dbReference>
<evidence type="ECO:0000256" key="3">
    <source>
        <dbReference type="ARBA" id="ARBA00022448"/>
    </source>
</evidence>
<keyword evidence="6 12" id="KW-0256">Endoplasmic reticulum</keyword>
<evidence type="ECO:0000256" key="1">
    <source>
        <dbReference type="ARBA" id="ARBA00004477"/>
    </source>
</evidence>
<comment type="subcellular location">
    <subcellularLocation>
        <location evidence="1 12">Endoplasmic reticulum membrane</location>
        <topology evidence="1 12">Multi-pass membrane protein</topology>
    </subcellularLocation>
</comment>
<evidence type="ECO:0000256" key="13">
    <source>
        <dbReference type="SAM" id="MobiDB-lite"/>
    </source>
</evidence>
<feature type="domain" description="BAP29/BAP31 transmembrane" evidence="14">
    <location>
        <begin position="1"/>
        <end position="138"/>
    </location>
</feature>
<dbReference type="FunCoup" id="E9GHY5">
    <property type="interactions" value="1117"/>
</dbReference>
<accession>E9GHY5</accession>
<evidence type="ECO:0000256" key="9">
    <source>
        <dbReference type="ARBA" id="ARBA00022989"/>
    </source>
</evidence>
<dbReference type="GO" id="GO:0006888">
    <property type="term" value="P:endoplasmic reticulum to Golgi vesicle-mediated transport"/>
    <property type="evidence" value="ECO:0000318"/>
    <property type="project" value="GO_Central"/>
</dbReference>
<protein>
    <recommendedName>
        <fullName evidence="12">Endoplasmic reticulum transmembrane protein</fullName>
    </recommendedName>
</protein>
<dbReference type="STRING" id="6669.E9GHY5"/>
<dbReference type="GO" id="GO:0006915">
    <property type="term" value="P:apoptotic process"/>
    <property type="evidence" value="ECO:0007669"/>
    <property type="project" value="UniProtKB-KW"/>
</dbReference>
<dbReference type="InterPro" id="IPR041672">
    <property type="entry name" value="Bap31/Bap29_C"/>
</dbReference>
<dbReference type="GO" id="GO:0070973">
    <property type="term" value="P:protein localization to endoplasmic reticulum exit site"/>
    <property type="evidence" value="ECO:0000318"/>
    <property type="project" value="GO_Central"/>
</dbReference>
<dbReference type="Gene3D" id="1.20.5.110">
    <property type="match status" value="1"/>
</dbReference>
<dbReference type="Pfam" id="PF05529">
    <property type="entry name" value="Bap31"/>
    <property type="match status" value="1"/>
</dbReference>
<dbReference type="Pfam" id="PF18035">
    <property type="entry name" value="Bap31_Bap29_C"/>
    <property type="match status" value="1"/>
</dbReference>
<dbReference type="eggNOG" id="KOG1962">
    <property type="taxonomic scope" value="Eukaryota"/>
</dbReference>
<dbReference type="PhylomeDB" id="E9GHY5"/>
<reference evidence="16 17" key="1">
    <citation type="journal article" date="2011" name="Science">
        <title>The ecoresponsive genome of Daphnia pulex.</title>
        <authorList>
            <person name="Colbourne J.K."/>
            <person name="Pfrender M.E."/>
            <person name="Gilbert D."/>
            <person name="Thomas W.K."/>
            <person name="Tucker A."/>
            <person name="Oakley T.H."/>
            <person name="Tokishita S."/>
            <person name="Aerts A."/>
            <person name="Arnold G.J."/>
            <person name="Basu M.K."/>
            <person name="Bauer D.J."/>
            <person name="Caceres C.E."/>
            <person name="Carmel L."/>
            <person name="Casola C."/>
            <person name="Choi J.H."/>
            <person name="Detter J.C."/>
            <person name="Dong Q."/>
            <person name="Dusheyko S."/>
            <person name="Eads B.D."/>
            <person name="Frohlich T."/>
            <person name="Geiler-Samerotte K.A."/>
            <person name="Gerlach D."/>
            <person name="Hatcher P."/>
            <person name="Jogdeo S."/>
            <person name="Krijgsveld J."/>
            <person name="Kriventseva E.V."/>
            <person name="Kultz D."/>
            <person name="Laforsch C."/>
            <person name="Lindquist E."/>
            <person name="Lopez J."/>
            <person name="Manak J.R."/>
            <person name="Muller J."/>
            <person name="Pangilinan J."/>
            <person name="Patwardhan R.P."/>
            <person name="Pitluck S."/>
            <person name="Pritham E.J."/>
            <person name="Rechtsteiner A."/>
            <person name="Rho M."/>
            <person name="Rogozin I.B."/>
            <person name="Sakarya O."/>
            <person name="Salamov A."/>
            <person name="Schaack S."/>
            <person name="Shapiro H."/>
            <person name="Shiga Y."/>
            <person name="Skalitzky C."/>
            <person name="Smith Z."/>
            <person name="Souvorov A."/>
            <person name="Sung W."/>
            <person name="Tang Z."/>
            <person name="Tsuchiya D."/>
            <person name="Tu H."/>
            <person name="Vos H."/>
            <person name="Wang M."/>
            <person name="Wolf Y.I."/>
            <person name="Yamagata H."/>
            <person name="Yamada T."/>
            <person name="Ye Y."/>
            <person name="Shaw J.R."/>
            <person name="Andrews J."/>
            <person name="Crease T.J."/>
            <person name="Tang H."/>
            <person name="Lucas S.M."/>
            <person name="Robertson H.M."/>
            <person name="Bork P."/>
            <person name="Koonin E.V."/>
            <person name="Zdobnov E.M."/>
            <person name="Grigoriev I.V."/>
            <person name="Lynch M."/>
            <person name="Boore J.L."/>
        </authorList>
    </citation>
    <scope>NUCLEOTIDE SEQUENCE [LARGE SCALE GENOMIC DNA]</scope>
</reference>
<feature type="transmembrane region" description="Helical" evidence="12">
    <location>
        <begin position="48"/>
        <end position="67"/>
    </location>
</feature>
<dbReference type="GO" id="GO:0006886">
    <property type="term" value="P:intracellular protein transport"/>
    <property type="evidence" value="ECO:0007669"/>
    <property type="project" value="UniProtKB-UniRule"/>
</dbReference>
<dbReference type="OMA" id="CEGQKDK"/>
<evidence type="ECO:0000256" key="4">
    <source>
        <dbReference type="ARBA" id="ARBA00022692"/>
    </source>
</evidence>
<keyword evidence="17" id="KW-1185">Reference proteome</keyword>
<feature type="region of interest" description="Disordered" evidence="13">
    <location>
        <begin position="149"/>
        <end position="170"/>
    </location>
</feature>
<dbReference type="Proteomes" id="UP000000305">
    <property type="component" value="Unassembled WGS sequence"/>
</dbReference>
<gene>
    <name evidence="16" type="ORF">DAPPUDRAFT_230883</name>
</gene>
<evidence type="ECO:0000256" key="11">
    <source>
        <dbReference type="ARBA" id="ARBA00023136"/>
    </source>
</evidence>